<name>A0A437AQ73_9MICR</name>
<feature type="domain" description="RNB" evidence="4">
    <location>
        <begin position="329"/>
        <end position="664"/>
    </location>
</feature>
<keyword evidence="6" id="KW-1185">Reference proteome</keyword>
<accession>A0A437AQ73</accession>
<keyword evidence="5" id="KW-0269">Exonuclease</keyword>
<evidence type="ECO:0000313" key="5">
    <source>
        <dbReference type="EMBL" id="RVD93173.1"/>
    </source>
</evidence>
<evidence type="ECO:0000313" key="6">
    <source>
        <dbReference type="Proteomes" id="UP000282876"/>
    </source>
</evidence>
<dbReference type="AlphaFoldDB" id="A0A437AQ73"/>
<dbReference type="InterPro" id="IPR012340">
    <property type="entry name" value="NA-bd_OB-fold"/>
</dbReference>
<dbReference type="GO" id="GO:0006402">
    <property type="term" value="P:mRNA catabolic process"/>
    <property type="evidence" value="ECO:0007669"/>
    <property type="project" value="TreeGrafter"/>
</dbReference>
<dbReference type="SMART" id="SM00955">
    <property type="entry name" value="RNB"/>
    <property type="match status" value="1"/>
</dbReference>
<dbReference type="Pfam" id="PF00773">
    <property type="entry name" value="RNB"/>
    <property type="match status" value="1"/>
</dbReference>
<dbReference type="OrthoDB" id="372421at2759"/>
<dbReference type="GO" id="GO:0000175">
    <property type="term" value="F:3'-5'-RNA exonuclease activity"/>
    <property type="evidence" value="ECO:0007669"/>
    <property type="project" value="TreeGrafter"/>
</dbReference>
<dbReference type="Proteomes" id="UP000282876">
    <property type="component" value="Unassembled WGS sequence"/>
</dbReference>
<proteinExistence type="predicted"/>
<dbReference type="PANTHER" id="PTHR23355:SF30">
    <property type="entry name" value="DIS3-LIKE EXONUCLEASE 1"/>
    <property type="match status" value="1"/>
</dbReference>
<keyword evidence="5" id="KW-0378">Hydrolase</keyword>
<dbReference type="InterPro" id="IPR001900">
    <property type="entry name" value="RNase_II/R"/>
</dbReference>
<keyword evidence="5" id="KW-0540">Nuclease</keyword>
<evidence type="ECO:0000256" key="3">
    <source>
        <dbReference type="ARBA" id="ARBA00022842"/>
    </source>
</evidence>
<dbReference type="VEuPathDB" id="MicrosporidiaDB:TUBRATIS_002990"/>
<comment type="cofactor">
    <cofactor evidence="1">
        <name>Mg(2+)</name>
        <dbReference type="ChEBI" id="CHEBI:18420"/>
    </cofactor>
</comment>
<dbReference type="PANTHER" id="PTHR23355">
    <property type="entry name" value="RIBONUCLEASE"/>
    <property type="match status" value="1"/>
</dbReference>
<sequence length="763" mass="88858">MLKRLKTPIKKIIPPCGFSCCSTNPLPHGKYLIATPGALAHKPYIILQNTIVPLSALLILKNDSFYYSRILPHIKFVFFDLSLKENVCDFYTNHVKKSSFSLIDVPFVFHTFGINFTNLIQINKNNKLPNTMEGEILCDDQIIKSKLVKTVGTFYKKIKDRILLKVIDKRFSFAFLLDDYCIPNTKLEIVLFNNEEEYPCAKLLRVIGKSYLLDTELNSLLIRNNIKVLPYNLNLLIQDFSLEVKNEIIKLIKKKKFQSEIGNINQNNCNNVYEISQELIDLANITTLDSSLLKKESQNFYLVNDVDLNKLISKNYEEIYSKELKNKLRLDLTNKKVFNIDPPGCTDIDDAFHVERMNNFTVIYVHISDVSALIKENSYLDTLCRERGNTYYLDYFRIEMINITSLLSLEQDKLRLTFSVKLTFDGSVLVKKEFFKCVIKNKRSFEYSEADKLLHSKCTTKCVYKTTVSCHTLKNGLPDKRDQSDLYEDINCLNNLAIILRENRMKKGSLNLSVKESLDANHLVEEFMLLANECVAEEISKGISILRRHEGFYFNEPETFVKNESINNEEVQSVITDEELNTEFVTEEIFPATFTQELENKTILEKIYKKIQIRNMKQAEYFCSVDFSSFHFGLAVQKYTHFTSPIRRYADILVHRSLYSLITKDTGYGTLNLNELRNICFNLNISHRNSRNVSREVEILSFYLNLNDSIYTITSLFDNTVIVHENDLELEIDSDVFLKERRVKFVKDDYLFYDCMKFKVILI</sequence>
<comment type="caution">
    <text evidence="5">The sequence shown here is derived from an EMBL/GenBank/DDBJ whole genome shotgun (WGS) entry which is preliminary data.</text>
</comment>
<dbReference type="PROSITE" id="PS01175">
    <property type="entry name" value="RIBONUCLEASE_II"/>
    <property type="match status" value="1"/>
</dbReference>
<dbReference type="GO" id="GO:0003723">
    <property type="term" value="F:RNA binding"/>
    <property type="evidence" value="ECO:0007669"/>
    <property type="project" value="InterPro"/>
</dbReference>
<evidence type="ECO:0000256" key="1">
    <source>
        <dbReference type="ARBA" id="ARBA00001946"/>
    </source>
</evidence>
<dbReference type="InterPro" id="IPR050180">
    <property type="entry name" value="RNR_Ribonuclease"/>
</dbReference>
<keyword evidence="3" id="KW-0460">Magnesium</keyword>
<reference evidence="5 6" key="1">
    <citation type="submission" date="2018-10" db="EMBL/GenBank/DDBJ databases">
        <title>Draft genome sequence of the microsporidian Tubulinosema ratisbonensis.</title>
        <authorList>
            <person name="Polonais V."/>
            <person name="Peyretaillade E."/>
            <person name="Niehus S."/>
            <person name="Wawrzyniak I."/>
            <person name="Franchet A."/>
            <person name="Gaspin C."/>
            <person name="Reichstadt M."/>
            <person name="Belser C."/>
            <person name="Labadie K."/>
            <person name="Delbac F."/>
            <person name="Ferrandon D."/>
        </authorList>
    </citation>
    <scope>NUCLEOTIDE SEQUENCE [LARGE SCALE GENOMIC DNA]</scope>
    <source>
        <strain evidence="5 6">Franzen</strain>
    </source>
</reference>
<dbReference type="EMBL" id="RCSS01000075">
    <property type="protein sequence ID" value="RVD93173.1"/>
    <property type="molecule type" value="Genomic_DNA"/>
</dbReference>
<protein>
    <recommendedName>
        <fullName evidence="2">DIS3-like exonuclease 1</fullName>
    </recommendedName>
</protein>
<organism evidence="5 6">
    <name type="scientific">Tubulinosema ratisbonensis</name>
    <dbReference type="NCBI Taxonomy" id="291195"/>
    <lineage>
        <taxon>Eukaryota</taxon>
        <taxon>Fungi</taxon>
        <taxon>Fungi incertae sedis</taxon>
        <taxon>Microsporidia</taxon>
        <taxon>Tubulinosematoidea</taxon>
        <taxon>Tubulinosematidae</taxon>
        <taxon>Tubulinosema</taxon>
    </lineage>
</organism>
<evidence type="ECO:0000259" key="4">
    <source>
        <dbReference type="SMART" id="SM00955"/>
    </source>
</evidence>
<evidence type="ECO:0000256" key="2">
    <source>
        <dbReference type="ARBA" id="ARBA00016366"/>
    </source>
</evidence>
<dbReference type="STRING" id="291195.A0A437AQ73"/>
<dbReference type="InterPro" id="IPR022966">
    <property type="entry name" value="RNase_II/R_CS"/>
</dbReference>
<dbReference type="SUPFAM" id="SSF50249">
    <property type="entry name" value="Nucleic acid-binding proteins"/>
    <property type="match status" value="1"/>
</dbReference>
<gene>
    <name evidence="5" type="ORF">TUBRATIS_002990</name>
</gene>